<dbReference type="CDD" id="cd09008">
    <property type="entry name" value="MTAN"/>
    <property type="match status" value="1"/>
</dbReference>
<dbReference type="InterPro" id="IPR035994">
    <property type="entry name" value="Nucleoside_phosphorylase_sf"/>
</dbReference>
<dbReference type="SUPFAM" id="SSF53167">
    <property type="entry name" value="Purine and uridine phosphorylases"/>
    <property type="match status" value="1"/>
</dbReference>
<dbReference type="RefSeq" id="WP_129226577.1">
    <property type="nucleotide sequence ID" value="NZ_SDOZ01000003.1"/>
</dbReference>
<dbReference type="GO" id="GO:0008782">
    <property type="term" value="F:adenosylhomocysteine nucleosidase activity"/>
    <property type="evidence" value="ECO:0007669"/>
    <property type="project" value="TreeGrafter"/>
</dbReference>
<dbReference type="GO" id="GO:0005829">
    <property type="term" value="C:cytosol"/>
    <property type="evidence" value="ECO:0007669"/>
    <property type="project" value="TreeGrafter"/>
</dbReference>
<dbReference type="EMBL" id="SDOZ01000003">
    <property type="protein sequence ID" value="RXZ58254.1"/>
    <property type="molecule type" value="Genomic_DNA"/>
</dbReference>
<reference evidence="2 3" key="1">
    <citation type="journal article" date="2019" name="Gut">
        <title>Antibiotics-induced monodominance of a novel gut bacterial order.</title>
        <authorList>
            <person name="Hildebrand F."/>
            <person name="Moitinho-Silva L."/>
            <person name="Blasche S."/>
            <person name="Jahn M.T."/>
            <person name="Gossmann T.I."/>
            <person name="Heuerta-Cepas J."/>
            <person name="Hercog R."/>
            <person name="Luetge M."/>
            <person name="Bahram M."/>
            <person name="Pryszlak A."/>
            <person name="Alves R.J."/>
            <person name="Waszak S.M."/>
            <person name="Zhu A."/>
            <person name="Ye L."/>
            <person name="Costea P.I."/>
            <person name="Aalvink S."/>
            <person name="Belzer C."/>
            <person name="Forslund S.K."/>
            <person name="Sunagawa S."/>
            <person name="Hentschel U."/>
            <person name="Merten C."/>
            <person name="Patil K.R."/>
            <person name="Benes V."/>
            <person name="Bork P."/>
        </authorList>
    </citation>
    <scope>NUCLEOTIDE SEQUENCE [LARGE SCALE GENOMIC DNA]</scope>
    <source>
        <strain evidence="2 3">HDS1380</strain>
    </source>
</reference>
<dbReference type="GO" id="GO:0019284">
    <property type="term" value="P:L-methionine salvage from S-adenosylmethionine"/>
    <property type="evidence" value="ECO:0007669"/>
    <property type="project" value="TreeGrafter"/>
</dbReference>
<dbReference type="InterPro" id="IPR000845">
    <property type="entry name" value="Nucleoside_phosphorylase_d"/>
</dbReference>
<dbReference type="GO" id="GO:0009116">
    <property type="term" value="P:nucleoside metabolic process"/>
    <property type="evidence" value="ECO:0007669"/>
    <property type="project" value="InterPro"/>
</dbReference>
<dbReference type="OrthoDB" id="9792278at2"/>
<evidence type="ECO:0000313" key="3">
    <source>
        <dbReference type="Proteomes" id="UP000291269"/>
    </source>
</evidence>
<protein>
    <recommendedName>
        <fullName evidence="1">Nucleoside phosphorylase domain-containing protein</fullName>
    </recommendedName>
</protein>
<dbReference type="AlphaFoldDB" id="A0A4Q2K8K9"/>
<dbReference type="Pfam" id="PF01048">
    <property type="entry name" value="PNP_UDP_1"/>
    <property type="match status" value="1"/>
</dbReference>
<comment type="caution">
    <text evidence="2">The sequence shown here is derived from an EMBL/GenBank/DDBJ whole genome shotgun (WGS) entry which is preliminary data.</text>
</comment>
<gene>
    <name evidence="2" type="ORF">ESZ91_09355</name>
</gene>
<dbReference type="GO" id="GO:0008930">
    <property type="term" value="F:methylthioadenosine nucleosidase activity"/>
    <property type="evidence" value="ECO:0007669"/>
    <property type="project" value="TreeGrafter"/>
</dbReference>
<dbReference type="Proteomes" id="UP000291269">
    <property type="component" value="Unassembled WGS sequence"/>
</dbReference>
<dbReference type="PANTHER" id="PTHR46832:SF1">
    <property type="entry name" value="5'-METHYLTHIOADENOSINE_S-ADENOSYLHOMOCYSTEINE NUCLEOSIDASE"/>
    <property type="match status" value="1"/>
</dbReference>
<feature type="domain" description="Nucleoside phosphorylase" evidence="1">
    <location>
        <begin position="2"/>
        <end position="206"/>
    </location>
</feature>
<name>A0A4Q2K8K9_9FIRM</name>
<organism evidence="2 3">
    <name type="scientific">Candidatus Borkfalkia ceftriaxoniphila</name>
    <dbReference type="NCBI Taxonomy" id="2508949"/>
    <lineage>
        <taxon>Bacteria</taxon>
        <taxon>Bacillati</taxon>
        <taxon>Bacillota</taxon>
        <taxon>Clostridia</taxon>
        <taxon>Christensenellales</taxon>
        <taxon>Christensenellaceae</taxon>
        <taxon>Candidatus Borkfalkia</taxon>
    </lineage>
</organism>
<sequence length="217" mass="23062">MLAVITAMQREADALLCRCAAQRSYRLCGKTVVLASACGREFHVVVCGVGKVNAAAGAQMAIDKLEADALLNIGVAGGISPRTALGKVFAIEKAVQYDFDLSQLNHTKIGTLDEYDSPYLPVLAKSAFPLATLATGDRFNDSTQDLALLNDELYADIRDMEGAAIAQVALSAKVPLYMYKAISDVVGGDCVQQYRDNLARALGALTAAVPQIFSEVK</sequence>
<evidence type="ECO:0000259" key="1">
    <source>
        <dbReference type="Pfam" id="PF01048"/>
    </source>
</evidence>
<proteinExistence type="predicted"/>
<accession>A0A4Q2K8K9</accession>
<keyword evidence="3" id="KW-1185">Reference proteome</keyword>
<dbReference type="Gene3D" id="3.40.50.1580">
    <property type="entry name" value="Nucleoside phosphorylase domain"/>
    <property type="match status" value="1"/>
</dbReference>
<dbReference type="PANTHER" id="PTHR46832">
    <property type="entry name" value="5'-METHYLTHIOADENOSINE/S-ADENOSYLHOMOCYSTEINE NUCLEOSIDASE"/>
    <property type="match status" value="1"/>
</dbReference>
<evidence type="ECO:0000313" key="2">
    <source>
        <dbReference type="EMBL" id="RXZ58254.1"/>
    </source>
</evidence>